<dbReference type="InterPro" id="IPR012902">
    <property type="entry name" value="N_methyl_site"/>
</dbReference>
<protein>
    <submittedName>
        <fullName evidence="2">Prepilin-type cleavage/methylation N-terminal domain protein</fullName>
    </submittedName>
</protein>
<proteinExistence type="predicted"/>
<dbReference type="RefSeq" id="WP_002848436.1">
    <property type="nucleotide sequence ID" value="NZ_ADKM02000062.1"/>
</dbReference>
<dbReference type="eggNOG" id="COG2165">
    <property type="taxonomic scope" value="Bacteria"/>
</dbReference>
<dbReference type="EMBL" id="ADKM02000062">
    <property type="protein sequence ID" value="EGC03637.1"/>
    <property type="molecule type" value="Genomic_DNA"/>
</dbReference>
<evidence type="ECO:0000256" key="1">
    <source>
        <dbReference type="SAM" id="Phobius"/>
    </source>
</evidence>
<dbReference type="NCBIfam" id="TIGR02532">
    <property type="entry name" value="IV_pilin_GFxxxE"/>
    <property type="match status" value="1"/>
</dbReference>
<dbReference type="Pfam" id="PF07963">
    <property type="entry name" value="N_methyl"/>
    <property type="match status" value="1"/>
</dbReference>
<evidence type="ECO:0000313" key="2">
    <source>
        <dbReference type="EMBL" id="EGC03637.1"/>
    </source>
</evidence>
<sequence>MKTNKKGFTLIELIIVSTIMVMIMGAILNFIQPMNNFYQRTLYNSDANDVGNILQDTFESQIRYATNICVLEGYEGVPAVVDGYLRDSTGGKAINAKYTDVIVIDNDSLRGSVMAGYDENGNVAHRKRARGQLLYAPLNKDGIDMDKLEIVGGEPLYSDMKCEFEGYINVDDSKNNCLTLSSKLYKPEGNGTSYDFKKLIFNQKRDFELVNINLRSDVITKYSKYSAEYYTTRVDTNDPTKYLAQTLDYAKFARESTSTSSNPNVSYLYNGNDENGNAISFTYIFYTKSVPDNEKVTITVKHEDGATIAEKTDFTSGSIVTDAMLTEWKTLANSPAYVGLHQIGSDWYRITFKYFDANGADFETIKDAAITNDLELIARYDKQIVPSPSFWVKFYDRFDDSNVWIDDANGKYNSNPYWSVPIYTPVCSEGDDVLDSIEVKYPGGDGVHEFDHWEDGSGNVLALNELGTTSHGNNLYYRTIYGDEEYFAVYKDPAVLTFVDETDAELNPSGDSDVVTIRHSATGNEVTLSSEFTTSPEIQAFINAKTAAKKTITWKVYDSSNNYVADLETMSSFPDTENNFWVKPELGDMPAATLPSSVIETEKNVSNLAYYAGTEKVGNDYKNFHYPTVNLKFSYRNNSDTDIDNVTITVEVEFNVDIESLGVVVSDENGSVSLSGNKLYITKTGNLPKYQSDYISLGCKVQYIEKIYDEQAAKDMLKVLNVKHY</sequence>
<keyword evidence="1" id="KW-1133">Transmembrane helix</keyword>
<dbReference type="STRING" id="246199.CUS_7958"/>
<gene>
    <name evidence="2" type="ORF">CUS_7958</name>
</gene>
<accession>E9SAJ6</accession>
<dbReference type="PROSITE" id="PS00409">
    <property type="entry name" value="PROKAR_NTER_METHYL"/>
    <property type="match status" value="1"/>
</dbReference>
<feature type="transmembrane region" description="Helical" evidence="1">
    <location>
        <begin position="7"/>
        <end position="31"/>
    </location>
</feature>
<keyword evidence="3" id="KW-1185">Reference proteome</keyword>
<comment type="caution">
    <text evidence="2">The sequence shown here is derived from an EMBL/GenBank/DDBJ whole genome shotgun (WGS) entry which is preliminary data.</text>
</comment>
<keyword evidence="1" id="KW-0472">Membrane</keyword>
<dbReference type="OrthoDB" id="1819233at2"/>
<organism evidence="2 3">
    <name type="scientific">Ruminococcus albus 8</name>
    <dbReference type="NCBI Taxonomy" id="246199"/>
    <lineage>
        <taxon>Bacteria</taxon>
        <taxon>Bacillati</taxon>
        <taxon>Bacillota</taxon>
        <taxon>Clostridia</taxon>
        <taxon>Eubacteriales</taxon>
        <taxon>Oscillospiraceae</taxon>
        <taxon>Ruminococcus</taxon>
    </lineage>
</organism>
<evidence type="ECO:0000313" key="3">
    <source>
        <dbReference type="Proteomes" id="UP000004259"/>
    </source>
</evidence>
<keyword evidence="1" id="KW-0812">Transmembrane</keyword>
<reference evidence="2 3" key="1">
    <citation type="submission" date="2011-02" db="EMBL/GenBank/DDBJ databases">
        <authorList>
            <person name="Nelson K.E."/>
            <person name="Sutton G."/>
            <person name="Torralba M."/>
            <person name="Durkin S."/>
            <person name="Harkins D."/>
            <person name="Montgomery R."/>
            <person name="Ziemer C."/>
            <person name="Klaassens E."/>
            <person name="Ocuiv P."/>
            <person name="Morrison M."/>
        </authorList>
    </citation>
    <scope>NUCLEOTIDE SEQUENCE [LARGE SCALE GENOMIC DNA]</scope>
    <source>
        <strain evidence="2 3">8</strain>
    </source>
</reference>
<dbReference type="Proteomes" id="UP000004259">
    <property type="component" value="Unassembled WGS sequence"/>
</dbReference>
<dbReference type="AlphaFoldDB" id="E9SAJ6"/>
<name>E9SAJ6_RUMAL</name>